<comment type="caution">
    <text evidence="2">The sequence shown here is derived from an EMBL/GenBank/DDBJ whole genome shotgun (WGS) entry which is preliminary data.</text>
</comment>
<feature type="region of interest" description="Disordered" evidence="1">
    <location>
        <begin position="526"/>
        <end position="556"/>
    </location>
</feature>
<sequence length="556" mass="62550">MGSRATDVRDSEVPCLYCSSSHSTTSAHRYSLSCIYHSFSLQIPSPDSCSHHPENMASVSKINQLPDELLASIFATGLRGLSSDKHKVLLALICSICRHWRNVAIGASELWTTIHISLERHLPAAQAFLERSKGRLIHITIETLYPSDPDSSTAARRTADITAPHISRAQTLTMILPHADIYAIFSDAYRSISPPDLASLSIHITDGLWSITRLRPLFTNTNSLCHFDTQGRFINIVSSKDSLTKVELSDYSPTHADLQKLFAESPRLETLILRRFHTGATVVGTDEEDTTPFTITAPASLKSLAVSFVYHSHSNDPASCDCVLGSLSIPNLEYLEVVGTAVLDINLKAHFGERAQLRTLRIQRYAVSSADEEFFLSLKELRRLELVDIRPQSQIQYITRTSKEDRPSSSFSLFPHLSSVFFSMTGEYAQSPYQLLELAERRVEAGCPRFTLEFKKGCSEPPFFDTVVSCIQDGRICLIESDCPSGLIKPDIEEMDADGFGDQDEEGMDADDFWDQDEEEMIEWEHDWEVDYDGWDEEEEDEDDEFYDEDPLATYM</sequence>
<dbReference type="Proteomes" id="UP001175211">
    <property type="component" value="Unassembled WGS sequence"/>
</dbReference>
<gene>
    <name evidence="2" type="ORF">EV420DRAFT_926077</name>
</gene>
<accession>A0AA39NFV5</accession>
<evidence type="ECO:0000313" key="2">
    <source>
        <dbReference type="EMBL" id="KAK0464881.1"/>
    </source>
</evidence>
<protein>
    <recommendedName>
        <fullName evidence="4">F-box domain-containing protein</fullName>
    </recommendedName>
</protein>
<evidence type="ECO:0008006" key="4">
    <source>
        <dbReference type="Google" id="ProtNLM"/>
    </source>
</evidence>
<dbReference type="Gene3D" id="3.80.10.10">
    <property type="entry name" value="Ribonuclease Inhibitor"/>
    <property type="match status" value="1"/>
</dbReference>
<evidence type="ECO:0000313" key="3">
    <source>
        <dbReference type="Proteomes" id="UP001175211"/>
    </source>
</evidence>
<dbReference type="GeneID" id="85367558"/>
<dbReference type="AlphaFoldDB" id="A0AA39NFV5"/>
<keyword evidence="3" id="KW-1185">Reference proteome</keyword>
<feature type="compositionally biased region" description="Acidic residues" evidence="1">
    <location>
        <begin position="530"/>
        <end position="556"/>
    </location>
</feature>
<dbReference type="EMBL" id="JAUEPS010000005">
    <property type="protein sequence ID" value="KAK0464881.1"/>
    <property type="molecule type" value="Genomic_DNA"/>
</dbReference>
<proteinExistence type="predicted"/>
<dbReference type="SUPFAM" id="SSF52047">
    <property type="entry name" value="RNI-like"/>
    <property type="match status" value="1"/>
</dbReference>
<evidence type="ECO:0000256" key="1">
    <source>
        <dbReference type="SAM" id="MobiDB-lite"/>
    </source>
</evidence>
<dbReference type="Gene3D" id="1.20.1280.50">
    <property type="match status" value="1"/>
</dbReference>
<dbReference type="InterPro" id="IPR032675">
    <property type="entry name" value="LRR_dom_sf"/>
</dbReference>
<name>A0AA39NFV5_ARMTA</name>
<reference evidence="2" key="1">
    <citation type="submission" date="2023-06" db="EMBL/GenBank/DDBJ databases">
        <authorList>
            <consortium name="Lawrence Berkeley National Laboratory"/>
            <person name="Ahrendt S."/>
            <person name="Sahu N."/>
            <person name="Indic B."/>
            <person name="Wong-Bajracharya J."/>
            <person name="Merenyi Z."/>
            <person name="Ke H.-M."/>
            <person name="Monk M."/>
            <person name="Kocsube S."/>
            <person name="Drula E."/>
            <person name="Lipzen A."/>
            <person name="Balint B."/>
            <person name="Henrissat B."/>
            <person name="Andreopoulos B."/>
            <person name="Martin F.M."/>
            <person name="Harder C.B."/>
            <person name="Rigling D."/>
            <person name="Ford K.L."/>
            <person name="Foster G.D."/>
            <person name="Pangilinan J."/>
            <person name="Papanicolaou A."/>
            <person name="Barry K."/>
            <person name="LaButti K."/>
            <person name="Viragh M."/>
            <person name="Koriabine M."/>
            <person name="Yan M."/>
            <person name="Riley R."/>
            <person name="Champramary S."/>
            <person name="Plett K.L."/>
            <person name="Tsai I.J."/>
            <person name="Slot J."/>
            <person name="Sipos G."/>
            <person name="Plett J."/>
            <person name="Nagy L.G."/>
            <person name="Grigoriev I.V."/>
        </authorList>
    </citation>
    <scope>NUCLEOTIDE SEQUENCE</scope>
    <source>
        <strain evidence="2">CCBAS 213</strain>
    </source>
</reference>
<dbReference type="RefSeq" id="XP_060335929.1">
    <property type="nucleotide sequence ID" value="XM_060484010.1"/>
</dbReference>
<organism evidence="2 3">
    <name type="scientific">Armillaria tabescens</name>
    <name type="common">Ringless honey mushroom</name>
    <name type="synonym">Agaricus tabescens</name>
    <dbReference type="NCBI Taxonomy" id="1929756"/>
    <lineage>
        <taxon>Eukaryota</taxon>
        <taxon>Fungi</taxon>
        <taxon>Dikarya</taxon>
        <taxon>Basidiomycota</taxon>
        <taxon>Agaricomycotina</taxon>
        <taxon>Agaricomycetes</taxon>
        <taxon>Agaricomycetidae</taxon>
        <taxon>Agaricales</taxon>
        <taxon>Marasmiineae</taxon>
        <taxon>Physalacriaceae</taxon>
        <taxon>Desarmillaria</taxon>
    </lineage>
</organism>